<dbReference type="InterPro" id="IPR002885">
    <property type="entry name" value="PPR_rpt"/>
</dbReference>
<dbReference type="PROSITE" id="PS51375">
    <property type="entry name" value="PPR"/>
    <property type="match status" value="7"/>
</dbReference>
<dbReference type="EMBL" id="LR862135">
    <property type="protein sequence ID" value="CAD1841848.1"/>
    <property type="molecule type" value="Genomic_DNA"/>
</dbReference>
<comment type="similarity">
    <text evidence="1">Belongs to the PPR family. P subfamily.</text>
</comment>
<dbReference type="AlphaFoldDB" id="A0A6V7QFQ1"/>
<feature type="repeat" description="PPR" evidence="4">
    <location>
        <begin position="338"/>
        <end position="372"/>
    </location>
</feature>
<name>A0A6V7QFQ1_ANACO</name>
<evidence type="ECO:0000256" key="1">
    <source>
        <dbReference type="ARBA" id="ARBA00007626"/>
    </source>
</evidence>
<dbReference type="Pfam" id="PF01535">
    <property type="entry name" value="PPR"/>
    <property type="match status" value="1"/>
</dbReference>
<evidence type="ECO:0000256" key="3">
    <source>
        <dbReference type="ARBA" id="ARBA00022946"/>
    </source>
</evidence>
<feature type="repeat" description="PPR" evidence="4">
    <location>
        <begin position="303"/>
        <end position="337"/>
    </location>
</feature>
<organism evidence="5">
    <name type="scientific">Ananas comosus var. bracteatus</name>
    <name type="common">red pineapple</name>
    <dbReference type="NCBI Taxonomy" id="296719"/>
    <lineage>
        <taxon>Eukaryota</taxon>
        <taxon>Viridiplantae</taxon>
        <taxon>Streptophyta</taxon>
        <taxon>Embryophyta</taxon>
        <taxon>Tracheophyta</taxon>
        <taxon>Spermatophyta</taxon>
        <taxon>Magnoliopsida</taxon>
        <taxon>Liliopsida</taxon>
        <taxon>Poales</taxon>
        <taxon>Bromeliaceae</taxon>
        <taxon>Bromelioideae</taxon>
        <taxon>Ananas</taxon>
    </lineage>
</organism>
<dbReference type="PANTHER" id="PTHR47939:SF13">
    <property type="entry name" value="OS03G0201400 PROTEIN"/>
    <property type="match status" value="1"/>
</dbReference>
<dbReference type="InterPro" id="IPR050667">
    <property type="entry name" value="PPR-containing_protein"/>
</dbReference>
<evidence type="ECO:0000256" key="4">
    <source>
        <dbReference type="PROSITE-ProRule" id="PRU00708"/>
    </source>
</evidence>
<feature type="repeat" description="PPR" evidence="4">
    <location>
        <begin position="484"/>
        <end position="518"/>
    </location>
</feature>
<keyword evidence="3" id="KW-0809">Transit peptide</keyword>
<dbReference type="Pfam" id="PF13041">
    <property type="entry name" value="PPR_2"/>
    <property type="match status" value="2"/>
</dbReference>
<dbReference type="PANTHER" id="PTHR47939">
    <property type="entry name" value="MEMBRANE-ASSOCIATED SALT-INDUCIBLE PROTEIN-LIKE"/>
    <property type="match status" value="1"/>
</dbReference>
<keyword evidence="2" id="KW-0677">Repeat</keyword>
<dbReference type="Gene3D" id="1.25.40.10">
    <property type="entry name" value="Tetratricopeptide repeat domain"/>
    <property type="match status" value="4"/>
</dbReference>
<proteinExistence type="inferred from homology"/>
<dbReference type="NCBIfam" id="TIGR00756">
    <property type="entry name" value="PPR"/>
    <property type="match status" value="7"/>
</dbReference>
<reference evidence="5" key="1">
    <citation type="submission" date="2020-07" db="EMBL/GenBank/DDBJ databases">
        <authorList>
            <person name="Lin J."/>
        </authorList>
    </citation>
    <scope>NUCLEOTIDE SEQUENCE</scope>
</reference>
<dbReference type="Pfam" id="PF12854">
    <property type="entry name" value="PPR_1"/>
    <property type="match status" value="2"/>
</dbReference>
<evidence type="ECO:0000256" key="2">
    <source>
        <dbReference type="ARBA" id="ARBA00022737"/>
    </source>
</evidence>
<accession>A0A6V7QFQ1</accession>
<protein>
    <recommendedName>
        <fullName evidence="6">Pentatricopeptide repeat-containing protein</fullName>
    </recommendedName>
</protein>
<feature type="repeat" description="PPR" evidence="4">
    <location>
        <begin position="373"/>
        <end position="408"/>
    </location>
</feature>
<feature type="repeat" description="PPR" evidence="4">
    <location>
        <begin position="268"/>
        <end position="302"/>
    </location>
</feature>
<feature type="repeat" description="PPR" evidence="4">
    <location>
        <begin position="409"/>
        <end position="443"/>
    </location>
</feature>
<dbReference type="SUPFAM" id="SSF48452">
    <property type="entry name" value="TPR-like"/>
    <property type="match status" value="1"/>
</dbReference>
<feature type="repeat" description="PPR" evidence="4">
    <location>
        <begin position="233"/>
        <end position="267"/>
    </location>
</feature>
<dbReference type="InterPro" id="IPR011990">
    <property type="entry name" value="TPR-like_helical_dom_sf"/>
</dbReference>
<sequence length="575" mass="64510">MSPLQSPSLPISPPCFASARYQTPMKPSSWTLLWRIGSSLVPNPVEVIELLSQLYLSLLDYKVVDEFPSVETQEEANDVVGFSLGNNGEFPKKDDNGGCEENGVLPSLVKEGLSMPKKESFDFDDQNGDLGISRGGDAGGVVMSKEQGNLITNELGLDSCRRSGCLLDDNVMKSIRRLPIEECVKILDLVQCDGNSLTISDYNDILVALVKARELDSAVDLFSTLESHDISLDTFSYSIMVQCWCKKNEPDEARRVLDEMMQRGFNPNVITFTNLVNCLCKRGRVTKAFEVFEIMSRIGCEPTIWTYNCLIGGLCYVGRLEEALELLKKIKNSSKKPDIYTFTLVIDGFCKVSRSDEAMDLLKEAERMGIVPTVVTYNALLNGYCKENRPLEALHLLKDMQQAMGCKPDLISYSIVLQGLLRVGEISSAWKTFKKMNEVGFEADKRAMNTLLRGLCKQSMTNNEVLKDAKELFKKIQEVSYGPSPYTYCLMIQALAKGGEIDEAVAHLHEMMKEGFSFSIVLNEFCRQGKMLDAYSVYAAAIKRGVIPYWKRKDERKDNKEYDQTLDKEVEEIAS</sequence>
<evidence type="ECO:0000313" key="5">
    <source>
        <dbReference type="EMBL" id="CAD1841848.1"/>
    </source>
</evidence>
<gene>
    <name evidence="5" type="ORF">CB5_LOCUS25059</name>
</gene>
<evidence type="ECO:0008006" key="6">
    <source>
        <dbReference type="Google" id="ProtNLM"/>
    </source>
</evidence>